<reference evidence="1" key="1">
    <citation type="submission" date="2021-03" db="EMBL/GenBank/DDBJ databases">
        <authorList>
            <consortium name="DOE Joint Genome Institute"/>
            <person name="Ahrendt S."/>
            <person name="Looney B.P."/>
            <person name="Miyauchi S."/>
            <person name="Morin E."/>
            <person name="Drula E."/>
            <person name="Courty P.E."/>
            <person name="Chicoki N."/>
            <person name="Fauchery L."/>
            <person name="Kohler A."/>
            <person name="Kuo A."/>
            <person name="Labutti K."/>
            <person name="Pangilinan J."/>
            <person name="Lipzen A."/>
            <person name="Riley R."/>
            <person name="Andreopoulos W."/>
            <person name="He G."/>
            <person name="Johnson J."/>
            <person name="Barry K.W."/>
            <person name="Grigoriev I.V."/>
            <person name="Nagy L."/>
            <person name="Hibbett D."/>
            <person name="Henrissat B."/>
            <person name="Matheny P.B."/>
            <person name="Labbe J."/>
            <person name="Martin F."/>
        </authorList>
    </citation>
    <scope>NUCLEOTIDE SEQUENCE</scope>
    <source>
        <strain evidence="1">HHB10654</strain>
    </source>
</reference>
<protein>
    <submittedName>
        <fullName evidence="1">Uncharacterized protein</fullName>
    </submittedName>
</protein>
<reference evidence="1" key="2">
    <citation type="journal article" date="2022" name="New Phytol.">
        <title>Evolutionary transition to the ectomycorrhizal habit in the genomes of a hyperdiverse lineage of mushroom-forming fungi.</title>
        <authorList>
            <person name="Looney B."/>
            <person name="Miyauchi S."/>
            <person name="Morin E."/>
            <person name="Drula E."/>
            <person name="Courty P.E."/>
            <person name="Kohler A."/>
            <person name="Kuo A."/>
            <person name="LaButti K."/>
            <person name="Pangilinan J."/>
            <person name="Lipzen A."/>
            <person name="Riley R."/>
            <person name="Andreopoulos W."/>
            <person name="He G."/>
            <person name="Johnson J."/>
            <person name="Nolan M."/>
            <person name="Tritt A."/>
            <person name="Barry K.W."/>
            <person name="Grigoriev I.V."/>
            <person name="Nagy L.G."/>
            <person name="Hibbett D."/>
            <person name="Henrissat B."/>
            <person name="Matheny P.B."/>
            <person name="Labbe J."/>
            <person name="Martin F.M."/>
        </authorList>
    </citation>
    <scope>NUCLEOTIDE SEQUENCE</scope>
    <source>
        <strain evidence="1">HHB10654</strain>
    </source>
</reference>
<evidence type="ECO:0000313" key="2">
    <source>
        <dbReference type="Proteomes" id="UP000814140"/>
    </source>
</evidence>
<comment type="caution">
    <text evidence="1">The sequence shown here is derived from an EMBL/GenBank/DDBJ whole genome shotgun (WGS) entry which is preliminary data.</text>
</comment>
<keyword evidence="2" id="KW-1185">Reference proteome</keyword>
<sequence length="185" mass="19854">MSEGAFGYDSGYSYNIGSPCPPRALTPPHSRSPISGGEDQSSVEPGVDAGRKPRTYAPSGDAPSLTAQGWARYWYLRYGQLKHKARGLLTPNRVVAPDNASDGLIGYMRELRARLAEAEHRADVLEAELAAVTASARVPVVFQRTDDGGDDLSDEGEHLRACEGAAVGRWIAMRRNAQTGTVEGP</sequence>
<dbReference type="EMBL" id="MU277598">
    <property type="protein sequence ID" value="KAI0054241.1"/>
    <property type="molecule type" value="Genomic_DNA"/>
</dbReference>
<organism evidence="1 2">
    <name type="scientific">Artomyces pyxidatus</name>
    <dbReference type="NCBI Taxonomy" id="48021"/>
    <lineage>
        <taxon>Eukaryota</taxon>
        <taxon>Fungi</taxon>
        <taxon>Dikarya</taxon>
        <taxon>Basidiomycota</taxon>
        <taxon>Agaricomycotina</taxon>
        <taxon>Agaricomycetes</taxon>
        <taxon>Russulales</taxon>
        <taxon>Auriscalpiaceae</taxon>
        <taxon>Artomyces</taxon>
    </lineage>
</organism>
<proteinExistence type="predicted"/>
<name>A0ACB8SEP7_9AGAM</name>
<gene>
    <name evidence="1" type="ORF">BV25DRAFT_1922887</name>
</gene>
<dbReference type="Proteomes" id="UP000814140">
    <property type="component" value="Unassembled WGS sequence"/>
</dbReference>
<accession>A0ACB8SEP7</accession>
<evidence type="ECO:0000313" key="1">
    <source>
        <dbReference type="EMBL" id="KAI0054241.1"/>
    </source>
</evidence>